<dbReference type="Gene3D" id="1.20.1740.10">
    <property type="entry name" value="Amino acid/polyamine transporter I"/>
    <property type="match status" value="1"/>
</dbReference>
<protein>
    <recommendedName>
        <fullName evidence="8">Amino acid transporter</fullName>
    </recommendedName>
</protein>
<evidence type="ECO:0000256" key="1">
    <source>
        <dbReference type="ARBA" id="ARBA00004141"/>
    </source>
</evidence>
<evidence type="ECO:0008006" key="8">
    <source>
        <dbReference type="Google" id="ProtNLM"/>
    </source>
</evidence>
<feature type="transmembrane region" description="Helical" evidence="5">
    <location>
        <begin position="401"/>
        <end position="419"/>
    </location>
</feature>
<dbReference type="STRING" id="1093900.A0A507APG8"/>
<feature type="transmembrane region" description="Helical" evidence="5">
    <location>
        <begin position="200"/>
        <end position="222"/>
    </location>
</feature>
<feature type="transmembrane region" description="Helical" evidence="5">
    <location>
        <begin position="56"/>
        <end position="76"/>
    </location>
</feature>
<evidence type="ECO:0000256" key="5">
    <source>
        <dbReference type="SAM" id="Phobius"/>
    </source>
</evidence>
<reference evidence="6 7" key="1">
    <citation type="submission" date="2019-06" db="EMBL/GenBank/DDBJ databases">
        <title>Draft genome sequence of the filamentous fungus Phialemoniopsis curvata isolated from diesel fuel.</title>
        <authorList>
            <person name="Varaljay V.A."/>
            <person name="Lyon W.J."/>
            <person name="Crouch A.L."/>
            <person name="Drake C.E."/>
            <person name="Hollomon J.M."/>
            <person name="Nadeau L.J."/>
            <person name="Nunn H.S."/>
            <person name="Stevenson B.S."/>
            <person name="Bojanowski C.L."/>
            <person name="Crookes-Goodson W.J."/>
        </authorList>
    </citation>
    <scope>NUCLEOTIDE SEQUENCE [LARGE SCALE GENOMIC DNA]</scope>
    <source>
        <strain evidence="6 7">D216</strain>
    </source>
</reference>
<dbReference type="Proteomes" id="UP000319257">
    <property type="component" value="Unassembled WGS sequence"/>
</dbReference>
<dbReference type="OrthoDB" id="10062876at2759"/>
<dbReference type="AlphaFoldDB" id="A0A507APG8"/>
<comment type="caution">
    <text evidence="6">The sequence shown here is derived from an EMBL/GenBank/DDBJ whole genome shotgun (WGS) entry which is preliminary data.</text>
</comment>
<keyword evidence="3 5" id="KW-1133">Transmembrane helix</keyword>
<evidence type="ECO:0000313" key="6">
    <source>
        <dbReference type="EMBL" id="TPX06719.1"/>
    </source>
</evidence>
<feature type="transmembrane region" description="Helical" evidence="5">
    <location>
        <begin position="431"/>
        <end position="449"/>
    </location>
</feature>
<feature type="transmembrane region" description="Helical" evidence="5">
    <location>
        <begin position="485"/>
        <end position="503"/>
    </location>
</feature>
<evidence type="ECO:0000256" key="4">
    <source>
        <dbReference type="ARBA" id="ARBA00023136"/>
    </source>
</evidence>
<keyword evidence="4 5" id="KW-0472">Membrane</keyword>
<comment type="subcellular location">
    <subcellularLocation>
        <location evidence="1">Membrane</location>
        <topology evidence="1">Multi-pass membrane protein</topology>
    </subcellularLocation>
</comment>
<dbReference type="InterPro" id="IPR050598">
    <property type="entry name" value="AminoAcid_Transporter"/>
</dbReference>
<sequence>MASMREPDAASQTPLLGDTDAAAEEPTAYGTAETHAALSEEEQQGVFKRNLGTIEAFAIIISIVVGSGIFTSPGAIDQNVPSPGAALLTWLIGGALAWTGATTLAELGTAIPGEGGVQAYLQYIFGDVFGFLAAWTWVVAVMPATLAILSIVFVDSILSAAGVASEAGSLKHKLLSIAILVVTNTSNAISTKASTRLNNFFVVTKFIGILAVMAAGLGVVIAHSLGRDAKNGGKDWFRRSWFENRDSFNPDGSRIVWGDLHAIYITAELSAPARQLPLAINSSIPTVVVGFVAANAAYYVLLPWNMISITDSVAVTAITRLLGRAFGIIAAVVVCLVVAGSLLGNSFVAGRMAVAAARRGWLPEIFGRIGYGDFTLRSSPSEDVSSPEEPGVPVDDSKSDAPVYALILSTILSAVYIAFGNFRSLLTFNGMGEYSFFFLTVLGALVLRFRDPSLDRPYKPFIVIPLLFAFVSLFIVVRGATFEPLLFGVLALVWAVGLGFYVLRRTLAAWSS</sequence>
<organism evidence="6 7">
    <name type="scientific">Thyridium curvatum</name>
    <dbReference type="NCBI Taxonomy" id="1093900"/>
    <lineage>
        <taxon>Eukaryota</taxon>
        <taxon>Fungi</taxon>
        <taxon>Dikarya</taxon>
        <taxon>Ascomycota</taxon>
        <taxon>Pezizomycotina</taxon>
        <taxon>Sordariomycetes</taxon>
        <taxon>Sordariomycetidae</taxon>
        <taxon>Thyridiales</taxon>
        <taxon>Thyridiaceae</taxon>
        <taxon>Thyridium</taxon>
    </lineage>
</organism>
<dbReference type="GO" id="GO:0016020">
    <property type="term" value="C:membrane"/>
    <property type="evidence" value="ECO:0007669"/>
    <property type="project" value="UniProtKB-SubCell"/>
</dbReference>
<evidence type="ECO:0000256" key="3">
    <source>
        <dbReference type="ARBA" id="ARBA00022989"/>
    </source>
</evidence>
<dbReference type="RefSeq" id="XP_030988430.1">
    <property type="nucleotide sequence ID" value="XM_031136380.1"/>
</dbReference>
<dbReference type="EMBL" id="SKBQ01000009">
    <property type="protein sequence ID" value="TPX06719.1"/>
    <property type="molecule type" value="Genomic_DNA"/>
</dbReference>
<dbReference type="InterPro" id="IPR002293">
    <property type="entry name" value="AA/rel_permease1"/>
</dbReference>
<feature type="transmembrane region" description="Helical" evidence="5">
    <location>
        <begin position="278"/>
        <end position="301"/>
    </location>
</feature>
<feature type="transmembrane region" description="Helical" evidence="5">
    <location>
        <begin position="461"/>
        <end position="479"/>
    </location>
</feature>
<dbReference type="Pfam" id="PF13520">
    <property type="entry name" value="AA_permease_2"/>
    <property type="match status" value="1"/>
</dbReference>
<feature type="transmembrane region" description="Helical" evidence="5">
    <location>
        <begin position="88"/>
        <end position="108"/>
    </location>
</feature>
<dbReference type="PANTHER" id="PTHR11785">
    <property type="entry name" value="AMINO ACID TRANSPORTER"/>
    <property type="match status" value="1"/>
</dbReference>
<proteinExistence type="predicted"/>
<accession>A0A507APG8</accession>
<keyword evidence="7" id="KW-1185">Reference proteome</keyword>
<dbReference type="InParanoid" id="A0A507APG8"/>
<dbReference type="GeneID" id="41969662"/>
<gene>
    <name evidence="6" type="ORF">E0L32_002215</name>
</gene>
<keyword evidence="2 5" id="KW-0812">Transmembrane</keyword>
<evidence type="ECO:0000313" key="7">
    <source>
        <dbReference type="Proteomes" id="UP000319257"/>
    </source>
</evidence>
<dbReference type="PANTHER" id="PTHR11785:SF402">
    <property type="entry name" value="AMINO ACID TRANSPORTER (EUROFUNG)"/>
    <property type="match status" value="1"/>
</dbReference>
<evidence type="ECO:0000256" key="2">
    <source>
        <dbReference type="ARBA" id="ARBA00022692"/>
    </source>
</evidence>
<feature type="transmembrane region" description="Helical" evidence="5">
    <location>
        <begin position="321"/>
        <end position="343"/>
    </location>
</feature>
<dbReference type="PIRSF" id="PIRSF006060">
    <property type="entry name" value="AA_transporter"/>
    <property type="match status" value="1"/>
</dbReference>
<dbReference type="GO" id="GO:0015179">
    <property type="term" value="F:L-amino acid transmembrane transporter activity"/>
    <property type="evidence" value="ECO:0007669"/>
    <property type="project" value="TreeGrafter"/>
</dbReference>
<name>A0A507APG8_9PEZI</name>